<accession>A0ABY7T9J9</accession>
<evidence type="ECO:0000256" key="1">
    <source>
        <dbReference type="PROSITE-ProRule" id="PRU00169"/>
    </source>
</evidence>
<feature type="domain" description="Response regulatory" evidence="2">
    <location>
        <begin position="5"/>
        <end position="116"/>
    </location>
</feature>
<evidence type="ECO:0000313" key="5">
    <source>
        <dbReference type="Proteomes" id="UP001216139"/>
    </source>
</evidence>
<dbReference type="GO" id="GO:0003677">
    <property type="term" value="F:DNA binding"/>
    <property type="evidence" value="ECO:0007669"/>
    <property type="project" value="UniProtKB-KW"/>
</dbReference>
<reference evidence="4 5" key="1">
    <citation type="submission" date="2023-02" db="EMBL/GenBank/DDBJ databases">
        <title>Genome sequence of Mucilaginibacter jinjuensis strain KACC 16571.</title>
        <authorList>
            <person name="Kim S."/>
            <person name="Heo J."/>
            <person name="Kwon S.-W."/>
        </authorList>
    </citation>
    <scope>NUCLEOTIDE SEQUENCE [LARGE SCALE GENOMIC DNA]</scope>
    <source>
        <strain evidence="4 5">KACC 16571</strain>
    </source>
</reference>
<dbReference type="InterPro" id="IPR007492">
    <property type="entry name" value="LytTR_DNA-bd_dom"/>
</dbReference>
<dbReference type="InterPro" id="IPR011006">
    <property type="entry name" value="CheY-like_superfamily"/>
</dbReference>
<dbReference type="PROSITE" id="PS50110">
    <property type="entry name" value="RESPONSE_REGULATORY"/>
    <property type="match status" value="1"/>
</dbReference>
<evidence type="ECO:0000313" key="4">
    <source>
        <dbReference type="EMBL" id="WCT13096.1"/>
    </source>
</evidence>
<protein>
    <submittedName>
        <fullName evidence="4">LytTR family DNA-binding domain-containing protein</fullName>
    </submittedName>
</protein>
<proteinExistence type="predicted"/>
<dbReference type="InterPro" id="IPR046947">
    <property type="entry name" value="LytR-like"/>
</dbReference>
<keyword evidence="1" id="KW-0597">Phosphoprotein</keyword>
<feature type="modified residue" description="4-aspartylphosphate" evidence="1">
    <location>
        <position position="56"/>
    </location>
</feature>
<dbReference type="PANTHER" id="PTHR37299">
    <property type="entry name" value="TRANSCRIPTIONAL REGULATOR-RELATED"/>
    <property type="match status" value="1"/>
</dbReference>
<dbReference type="Gene3D" id="2.40.50.1020">
    <property type="entry name" value="LytTr DNA-binding domain"/>
    <property type="match status" value="1"/>
</dbReference>
<feature type="domain" description="HTH LytTR-type" evidence="3">
    <location>
        <begin position="139"/>
        <end position="237"/>
    </location>
</feature>
<dbReference type="RefSeq" id="WP_273631365.1">
    <property type="nucleotide sequence ID" value="NZ_CP117167.1"/>
</dbReference>
<dbReference type="Pfam" id="PF00072">
    <property type="entry name" value="Response_reg"/>
    <property type="match status" value="1"/>
</dbReference>
<evidence type="ECO:0000259" key="2">
    <source>
        <dbReference type="PROSITE" id="PS50110"/>
    </source>
</evidence>
<dbReference type="Pfam" id="PF04397">
    <property type="entry name" value="LytTR"/>
    <property type="match status" value="1"/>
</dbReference>
<dbReference type="Proteomes" id="UP001216139">
    <property type="component" value="Chromosome"/>
</dbReference>
<dbReference type="PANTHER" id="PTHR37299:SF1">
    <property type="entry name" value="STAGE 0 SPORULATION PROTEIN A HOMOLOG"/>
    <property type="match status" value="1"/>
</dbReference>
<dbReference type="SMART" id="SM00448">
    <property type="entry name" value="REC"/>
    <property type="match status" value="1"/>
</dbReference>
<evidence type="ECO:0000259" key="3">
    <source>
        <dbReference type="PROSITE" id="PS50930"/>
    </source>
</evidence>
<keyword evidence="5" id="KW-1185">Reference proteome</keyword>
<dbReference type="SMART" id="SM00850">
    <property type="entry name" value="LytTR"/>
    <property type="match status" value="1"/>
</dbReference>
<dbReference type="PROSITE" id="PS50930">
    <property type="entry name" value="HTH_LYTTR"/>
    <property type="match status" value="1"/>
</dbReference>
<sequence>MKKINCLIADDEEIARGIIESYVKQLDSLNLVGMCSNGVEVYNALEKQPVDLLFLDIAMPHLTGIDLLRTLKNPPAVILTTAFREFALQGYELNVVDYLLKPVSFERFIKAVEKVQSKTGSQLTENNSIQNKDNELAFIYVKSDKKMVRLALKDILYIEGLKDYVKIYMPDRSIITYRTLTSFEEKLSASQFLRVHRSYIVSLNHISAYTATEIEIGKAIIPIGKAYAKEVLKLLEA</sequence>
<dbReference type="Gene3D" id="3.40.50.2300">
    <property type="match status" value="1"/>
</dbReference>
<dbReference type="SUPFAM" id="SSF52172">
    <property type="entry name" value="CheY-like"/>
    <property type="match status" value="1"/>
</dbReference>
<gene>
    <name evidence="4" type="ORF">PQO05_04005</name>
</gene>
<organism evidence="4 5">
    <name type="scientific">Mucilaginibacter jinjuensis</name>
    <dbReference type="NCBI Taxonomy" id="1176721"/>
    <lineage>
        <taxon>Bacteria</taxon>
        <taxon>Pseudomonadati</taxon>
        <taxon>Bacteroidota</taxon>
        <taxon>Sphingobacteriia</taxon>
        <taxon>Sphingobacteriales</taxon>
        <taxon>Sphingobacteriaceae</taxon>
        <taxon>Mucilaginibacter</taxon>
    </lineage>
</organism>
<name>A0ABY7T9J9_9SPHI</name>
<keyword evidence="4" id="KW-0238">DNA-binding</keyword>
<dbReference type="InterPro" id="IPR001789">
    <property type="entry name" value="Sig_transdc_resp-reg_receiver"/>
</dbReference>
<dbReference type="EMBL" id="CP117167">
    <property type="protein sequence ID" value="WCT13096.1"/>
    <property type="molecule type" value="Genomic_DNA"/>
</dbReference>